<keyword evidence="5" id="KW-1185">Reference proteome</keyword>
<accession>A0A511N357</accession>
<dbReference type="InterPro" id="IPR008979">
    <property type="entry name" value="Galactose-bd-like_sf"/>
</dbReference>
<evidence type="ECO:0000313" key="4">
    <source>
        <dbReference type="EMBL" id="GEM46841.1"/>
    </source>
</evidence>
<comment type="caution">
    <text evidence="4">The sequence shown here is derived from an EMBL/GenBank/DDBJ whole genome shotgun (WGS) entry which is preliminary data.</text>
</comment>
<dbReference type="CDD" id="cd04084">
    <property type="entry name" value="CBM6_xylanase-like"/>
    <property type="match status" value="1"/>
</dbReference>
<reference evidence="4 5" key="1">
    <citation type="submission" date="2019-07" db="EMBL/GenBank/DDBJ databases">
        <title>Whole genome shotgun sequence of Deinococcus cellulosilyticus NBRC 106333.</title>
        <authorList>
            <person name="Hosoyama A."/>
            <person name="Uohara A."/>
            <person name="Ohji S."/>
            <person name="Ichikawa N."/>
        </authorList>
    </citation>
    <scope>NUCLEOTIDE SEQUENCE [LARGE SCALE GENOMIC DNA]</scope>
    <source>
        <strain evidence="4 5">NBRC 106333</strain>
    </source>
</reference>
<dbReference type="InterPro" id="IPR006584">
    <property type="entry name" value="Cellulose-bd_IV"/>
</dbReference>
<name>A0A511N357_DEIC1</name>
<feature type="chain" id="PRO_5021866410" description="CBM6 domain-containing protein" evidence="2">
    <location>
        <begin position="26"/>
        <end position="727"/>
    </location>
</feature>
<dbReference type="Gene3D" id="2.160.20.10">
    <property type="entry name" value="Single-stranded right-handed beta-helix, Pectin lyase-like"/>
    <property type="match status" value="1"/>
</dbReference>
<evidence type="ECO:0000313" key="5">
    <source>
        <dbReference type="Proteomes" id="UP000321306"/>
    </source>
</evidence>
<dbReference type="GO" id="GO:0030246">
    <property type="term" value="F:carbohydrate binding"/>
    <property type="evidence" value="ECO:0007669"/>
    <property type="project" value="InterPro"/>
</dbReference>
<gene>
    <name evidence="4" type="ORF">DC3_24760</name>
</gene>
<dbReference type="InterPro" id="IPR059186">
    <property type="entry name" value="SACTE_4363"/>
</dbReference>
<dbReference type="InterPro" id="IPR011050">
    <property type="entry name" value="Pectin_lyase_fold/virulence"/>
</dbReference>
<keyword evidence="1 2" id="KW-0732">Signal</keyword>
<organism evidence="4 5">
    <name type="scientific">Deinococcus cellulosilyticus (strain DSM 18568 / NBRC 106333 / KACC 11606 / 5516J-15)</name>
    <dbReference type="NCBI Taxonomy" id="1223518"/>
    <lineage>
        <taxon>Bacteria</taxon>
        <taxon>Thermotogati</taxon>
        <taxon>Deinococcota</taxon>
        <taxon>Deinococci</taxon>
        <taxon>Deinococcales</taxon>
        <taxon>Deinococcaceae</taxon>
        <taxon>Deinococcus</taxon>
    </lineage>
</organism>
<dbReference type="SUPFAM" id="SSF49785">
    <property type="entry name" value="Galactose-binding domain-like"/>
    <property type="match status" value="1"/>
</dbReference>
<evidence type="ECO:0000259" key="3">
    <source>
        <dbReference type="PROSITE" id="PS51175"/>
    </source>
</evidence>
<dbReference type="Gene3D" id="2.60.120.260">
    <property type="entry name" value="Galactose-binding domain-like"/>
    <property type="match status" value="1"/>
</dbReference>
<feature type="signal peptide" evidence="2">
    <location>
        <begin position="1"/>
        <end position="25"/>
    </location>
</feature>
<sequence length="727" mass="78198">MIQNAPRLKRLLLTGLLALSGCNTALQHPPGTPHQQATAYTLWQAESHSGQGGTQLETTTDTGGGQNVGFIGNGDHLVFNNVDFGTSNTPLIDVRLASGAAAGVSGKIEFRLGSTTGTKIAEVTVHPTGGWQTWGTFSTRASSVSGVHNLYLVFTSTSGVDIGNLNWFQITRSNVTLPTSDTPNFGSNVHIFGPSTSAGTIQSKLDEVFNAQKFNNFGTRRDAILFSPGTYNNSINVGYNTTIAGLGLNPNDVTLNGYVTVDTFTGSGNATQNFWRAAENFTIQTPSGLNRWAVSQAAPFRRMHVKTGLDLRPSMPPGYGSGGFIADTRIDGTVEAGIQQQWYTRDTRMNSWNGSNWNMVFSGVTGAPANSFPNPRITTLPTTPISREKPFLYVDGAGKYRVFLPALRQNTSSISWPNTPGSSIPLRDFYVAKPSDSTATLNQALSQGLHLFFTPGIYRLSQTLKVTRPNTVLLGIGLPTLIPDGGVNAIEVSDVDGVRLAGLMVDAGPVISQQLITVGEWGSHINHAANPTSLQDVFVRIGGYVAGKAKDSFFINSDNTLIDHIWAWRADHGNSGTVGWTVNTADTGLVVFGNNVLATGLFVEHYQKYQTYWAGQGGRTIFFQNELPYDPPNQSAWRTDDLGYAAYKVADTVTTHEAWGLGSYAFFNVFPQMHVARSFEVPNVAGVKMHSLVTVSIGNMGTIDRVINTTGAPTPTNTTPSTVTHFP</sequence>
<dbReference type="EMBL" id="BJXB01000010">
    <property type="protein sequence ID" value="GEM46841.1"/>
    <property type="molecule type" value="Genomic_DNA"/>
</dbReference>
<dbReference type="InterPro" id="IPR005084">
    <property type="entry name" value="CBM6"/>
</dbReference>
<dbReference type="PROSITE" id="PS51175">
    <property type="entry name" value="CBM6"/>
    <property type="match status" value="1"/>
</dbReference>
<proteinExistence type="predicted"/>
<dbReference type="CDD" id="cd23669">
    <property type="entry name" value="GH55_SacteLam55A-like"/>
    <property type="match status" value="1"/>
</dbReference>
<dbReference type="SUPFAM" id="SSF51126">
    <property type="entry name" value="Pectin lyase-like"/>
    <property type="match status" value="1"/>
</dbReference>
<dbReference type="AlphaFoldDB" id="A0A511N357"/>
<dbReference type="Pfam" id="PF03422">
    <property type="entry name" value="CBM_6"/>
    <property type="match status" value="1"/>
</dbReference>
<evidence type="ECO:0000256" key="2">
    <source>
        <dbReference type="SAM" id="SignalP"/>
    </source>
</evidence>
<protein>
    <recommendedName>
        <fullName evidence="3">CBM6 domain-containing protein</fullName>
    </recommendedName>
</protein>
<feature type="domain" description="CBM6" evidence="3">
    <location>
        <begin position="41"/>
        <end position="171"/>
    </location>
</feature>
<dbReference type="Proteomes" id="UP000321306">
    <property type="component" value="Unassembled WGS sequence"/>
</dbReference>
<evidence type="ECO:0000256" key="1">
    <source>
        <dbReference type="ARBA" id="ARBA00022729"/>
    </source>
</evidence>
<dbReference type="RefSeq" id="WP_186815989.1">
    <property type="nucleotide sequence ID" value="NZ_BJXB01000010.1"/>
</dbReference>
<dbReference type="SMART" id="SM00606">
    <property type="entry name" value="CBD_IV"/>
    <property type="match status" value="1"/>
</dbReference>
<dbReference type="PROSITE" id="PS51257">
    <property type="entry name" value="PROKAR_LIPOPROTEIN"/>
    <property type="match status" value="1"/>
</dbReference>
<dbReference type="InterPro" id="IPR012334">
    <property type="entry name" value="Pectin_lyas_fold"/>
</dbReference>